<organism evidence="1">
    <name type="scientific">marine sediment metagenome</name>
    <dbReference type="NCBI Taxonomy" id="412755"/>
    <lineage>
        <taxon>unclassified sequences</taxon>
        <taxon>metagenomes</taxon>
        <taxon>ecological metagenomes</taxon>
    </lineage>
</organism>
<reference evidence="1" key="1">
    <citation type="journal article" date="2015" name="Nature">
        <title>Complex archaea that bridge the gap between prokaryotes and eukaryotes.</title>
        <authorList>
            <person name="Spang A."/>
            <person name="Saw J.H."/>
            <person name="Jorgensen S.L."/>
            <person name="Zaremba-Niedzwiedzka K."/>
            <person name="Martijn J."/>
            <person name="Lind A.E."/>
            <person name="van Eijk R."/>
            <person name="Schleper C."/>
            <person name="Guy L."/>
            <person name="Ettema T.J."/>
        </authorList>
    </citation>
    <scope>NUCLEOTIDE SEQUENCE</scope>
</reference>
<protein>
    <submittedName>
        <fullName evidence="1">Uncharacterized protein</fullName>
    </submittedName>
</protein>
<dbReference type="AlphaFoldDB" id="A0A0F9CLC1"/>
<gene>
    <name evidence="1" type="ORF">LCGC14_2652990</name>
</gene>
<name>A0A0F9CLC1_9ZZZZ</name>
<sequence>MADNTALPDKDTDLQFIVGTLPDGRVILDFRLAKIDHLKLKQDVALELAEALVEAVLQAKEGVIVTLDRRTF</sequence>
<evidence type="ECO:0000313" key="1">
    <source>
        <dbReference type="EMBL" id="KKK97416.1"/>
    </source>
</evidence>
<dbReference type="EMBL" id="LAZR01046062">
    <property type="protein sequence ID" value="KKK97416.1"/>
    <property type="molecule type" value="Genomic_DNA"/>
</dbReference>
<accession>A0A0F9CLC1</accession>
<proteinExistence type="predicted"/>
<comment type="caution">
    <text evidence="1">The sequence shown here is derived from an EMBL/GenBank/DDBJ whole genome shotgun (WGS) entry which is preliminary data.</text>
</comment>